<sequence>EKIKNFQSTIQSSIHLLDLAYKDALEHTKTSEEFQFFQGVCSKLKIFWSHLKGNERMQEFLQTTIGTVPFPKNLHWKNFLQPINFLVTNKEQIDNVLEQMLIEHPFTPDDWSYLAEFSNMIKLIFQASNILESEPNVCLAFVLPTIFSLLTKIKDFKSEKCRFFQCGLIYGIQSRFSAILNFEHIQNKSFLLATISHPKFKMMWAPVEQYNYLVDIFINECQHIFTKAPLDSASNDCFFEFTSPPSWSFVQEEINDYLQNRNYTISCLHGFPTVKKMFLKCNTALPSTGILAEIFERLNRKWDLLK</sequence>
<dbReference type="OMA" id="INECQHI"/>
<reference evidence="1" key="2">
    <citation type="submission" date="2015-06" db="UniProtKB">
        <authorList>
            <consortium name="EnsemblMetazoa"/>
        </authorList>
    </citation>
    <scope>IDENTIFICATION</scope>
</reference>
<dbReference type="InterPro" id="IPR012337">
    <property type="entry name" value="RNaseH-like_sf"/>
</dbReference>
<dbReference type="STRING" id="36166.T1GVC4"/>
<dbReference type="Proteomes" id="UP000015102">
    <property type="component" value="Unassembled WGS sequence"/>
</dbReference>
<dbReference type="EnsemblMetazoa" id="MESCA007716-RA">
    <property type="protein sequence ID" value="MESCA007716-PA"/>
    <property type="gene ID" value="MESCA007716"/>
</dbReference>
<evidence type="ECO:0000313" key="1">
    <source>
        <dbReference type="EnsemblMetazoa" id="MESCA007716-PA"/>
    </source>
</evidence>
<proteinExistence type="predicted"/>
<keyword evidence="2" id="KW-1185">Reference proteome</keyword>
<organism evidence="1 2">
    <name type="scientific">Megaselia scalaris</name>
    <name type="common">Humpbacked fly</name>
    <name type="synonym">Phora scalaris</name>
    <dbReference type="NCBI Taxonomy" id="36166"/>
    <lineage>
        <taxon>Eukaryota</taxon>
        <taxon>Metazoa</taxon>
        <taxon>Ecdysozoa</taxon>
        <taxon>Arthropoda</taxon>
        <taxon>Hexapoda</taxon>
        <taxon>Insecta</taxon>
        <taxon>Pterygota</taxon>
        <taxon>Neoptera</taxon>
        <taxon>Endopterygota</taxon>
        <taxon>Diptera</taxon>
        <taxon>Brachycera</taxon>
        <taxon>Muscomorpha</taxon>
        <taxon>Platypezoidea</taxon>
        <taxon>Phoridae</taxon>
        <taxon>Megaseliini</taxon>
        <taxon>Megaselia</taxon>
    </lineage>
</organism>
<dbReference type="HOGENOM" id="CLU_013874_0_0_1"/>
<dbReference type="EMBL" id="CAQQ02059568">
    <property type="status" value="NOT_ANNOTATED_CDS"/>
    <property type="molecule type" value="Genomic_DNA"/>
</dbReference>
<protein>
    <submittedName>
        <fullName evidence="1">Uncharacterized protein</fullName>
    </submittedName>
</protein>
<dbReference type="SUPFAM" id="SSF53098">
    <property type="entry name" value="Ribonuclease H-like"/>
    <property type="match status" value="1"/>
</dbReference>
<evidence type="ECO:0000313" key="2">
    <source>
        <dbReference type="Proteomes" id="UP000015102"/>
    </source>
</evidence>
<reference evidence="2" key="1">
    <citation type="submission" date="2013-02" db="EMBL/GenBank/DDBJ databases">
        <authorList>
            <person name="Hughes D."/>
        </authorList>
    </citation>
    <scope>NUCLEOTIDE SEQUENCE</scope>
    <source>
        <strain>Durham</strain>
        <strain evidence="2">NC isolate 2 -- Noor lab</strain>
    </source>
</reference>
<name>T1GVC4_MEGSC</name>
<accession>T1GVC4</accession>
<dbReference type="AlphaFoldDB" id="T1GVC4"/>